<evidence type="ECO:0000313" key="4">
    <source>
        <dbReference type="EMBL" id="KAJ3185530.1"/>
    </source>
</evidence>
<reference evidence="4" key="1">
    <citation type="submission" date="2020-05" db="EMBL/GenBank/DDBJ databases">
        <title>Phylogenomic resolution of chytrid fungi.</title>
        <authorList>
            <person name="Stajich J.E."/>
            <person name="Amses K."/>
            <person name="Simmons R."/>
            <person name="Seto K."/>
            <person name="Myers J."/>
            <person name="Bonds A."/>
            <person name="Quandt C.A."/>
            <person name="Barry K."/>
            <person name="Liu P."/>
            <person name="Grigoriev I."/>
            <person name="Longcore J.E."/>
            <person name="James T.Y."/>
        </authorList>
    </citation>
    <scope>NUCLEOTIDE SEQUENCE</scope>
    <source>
        <strain evidence="4">JEL0379</strain>
    </source>
</reference>
<dbReference type="Pfam" id="PF18503">
    <property type="entry name" value="RPN6_C_helix"/>
    <property type="match status" value="1"/>
</dbReference>
<dbReference type="Proteomes" id="UP001212152">
    <property type="component" value="Unassembled WGS sequence"/>
</dbReference>
<dbReference type="InterPro" id="IPR040780">
    <property type="entry name" value="Rpn6_C_helix"/>
</dbReference>
<dbReference type="Gene3D" id="1.25.40.570">
    <property type="match status" value="1"/>
</dbReference>
<dbReference type="Pfam" id="PF01399">
    <property type="entry name" value="PCI"/>
    <property type="match status" value="1"/>
</dbReference>
<dbReference type="SMART" id="SM00088">
    <property type="entry name" value="PINT"/>
    <property type="match status" value="1"/>
</dbReference>
<proteinExistence type="inferred from homology"/>
<gene>
    <name evidence="4" type="primary">RPN6</name>
    <name evidence="4" type="ORF">HDU87_000153</name>
</gene>
<keyword evidence="2 4" id="KW-0647">Proteasome</keyword>
<evidence type="ECO:0000256" key="2">
    <source>
        <dbReference type="ARBA" id="ARBA00022942"/>
    </source>
</evidence>
<sequence>MVTASAPGPRDLAEIEELAKTKPADAIARYEQLLAQTAPSGAAALDAEGLQTRETALVKLGELYRDAKAADKLAALVRGAPTYLANTSKAKTAKIIRSLLDIFSEVPDSLPLQVAVCKESIQWATDEKRIFLRQSLETRLAGLYHENKMHADALVLTGQLLKELKRLDDKNVLMEVQLLESKAHHALNALPKSRAALTSARTSANSIYCPPHMQAQLDLQSGILHAEEKDFKTAYSYFYETLESFSTQEDKRAVQALKYMLLCKIMLNLSSDVNAIVNSKIGLRYAGPQVDAMRAIASAHQNRSLLEFEQCWTKYKEEIVNDPIIHRHLTTLYDTLFEQNLLRIIEPFSRVEIAHVAKLVNLPTPTVETKLSQMILDKVFHGILDQGAGCLEVFDESAVDKTYEATLDTIKNMGNVVESLYEKAAQLT</sequence>
<comment type="similarity">
    <text evidence="1">Belongs to the proteasome subunit S9 family.</text>
</comment>
<feature type="domain" description="PCI" evidence="3">
    <location>
        <begin position="230"/>
        <end position="398"/>
    </location>
</feature>
<dbReference type="SMART" id="SM00753">
    <property type="entry name" value="PAM"/>
    <property type="match status" value="1"/>
</dbReference>
<dbReference type="InterPro" id="IPR036390">
    <property type="entry name" value="WH_DNA-bd_sf"/>
</dbReference>
<comment type="caution">
    <text evidence="4">The sequence shown here is derived from an EMBL/GenBank/DDBJ whole genome shotgun (WGS) entry which is preliminary data.</text>
</comment>
<evidence type="ECO:0000313" key="5">
    <source>
        <dbReference type="Proteomes" id="UP001212152"/>
    </source>
</evidence>
<dbReference type="InterPro" id="IPR040773">
    <property type="entry name" value="Rpn6_N"/>
</dbReference>
<accession>A0AAD5XR49</accession>
<organism evidence="4 5">
    <name type="scientific">Geranomyces variabilis</name>
    <dbReference type="NCBI Taxonomy" id="109894"/>
    <lineage>
        <taxon>Eukaryota</taxon>
        <taxon>Fungi</taxon>
        <taxon>Fungi incertae sedis</taxon>
        <taxon>Chytridiomycota</taxon>
        <taxon>Chytridiomycota incertae sedis</taxon>
        <taxon>Chytridiomycetes</taxon>
        <taxon>Spizellomycetales</taxon>
        <taxon>Powellomycetaceae</taxon>
        <taxon>Geranomyces</taxon>
    </lineage>
</organism>
<dbReference type="AlphaFoldDB" id="A0AAD5XR49"/>
<dbReference type="FunFam" id="1.25.40.570:FF:000007">
    <property type="entry name" value="26S proteasome non-ATPase regulatory subunit 11"/>
    <property type="match status" value="1"/>
</dbReference>
<dbReference type="EMBL" id="JADGJQ010000001">
    <property type="protein sequence ID" value="KAJ3185530.1"/>
    <property type="molecule type" value="Genomic_DNA"/>
</dbReference>
<dbReference type="PROSITE" id="PS50250">
    <property type="entry name" value="PCI"/>
    <property type="match status" value="1"/>
</dbReference>
<dbReference type="InterPro" id="IPR050871">
    <property type="entry name" value="26S_Proteasome/COP9_Components"/>
</dbReference>
<dbReference type="SUPFAM" id="SSF46785">
    <property type="entry name" value="Winged helix' DNA-binding domain"/>
    <property type="match status" value="1"/>
</dbReference>
<protein>
    <submittedName>
        <fullName evidence="4">26S proteasome regulatory subunit rpn6</fullName>
    </submittedName>
</protein>
<name>A0AAD5XR49_9FUNG</name>
<evidence type="ECO:0000256" key="1">
    <source>
        <dbReference type="ARBA" id="ARBA00007454"/>
    </source>
</evidence>
<dbReference type="Pfam" id="PF18055">
    <property type="entry name" value="RPN6_N"/>
    <property type="match status" value="1"/>
</dbReference>
<dbReference type="InterPro" id="IPR000717">
    <property type="entry name" value="PCI_dom"/>
</dbReference>
<keyword evidence="5" id="KW-1185">Reference proteome</keyword>
<dbReference type="GO" id="GO:0000502">
    <property type="term" value="C:proteasome complex"/>
    <property type="evidence" value="ECO:0007669"/>
    <property type="project" value="UniProtKB-KW"/>
</dbReference>
<dbReference type="GO" id="GO:0030163">
    <property type="term" value="P:protein catabolic process"/>
    <property type="evidence" value="ECO:0007669"/>
    <property type="project" value="UniProtKB-ARBA"/>
</dbReference>
<dbReference type="PANTHER" id="PTHR10678">
    <property type="entry name" value="26S PROTEASOME NON-ATPASE REGULATORY SUBUNIT 11/COP9 SIGNALOSOME COMPLEX SUBUNIT 2"/>
    <property type="match status" value="1"/>
</dbReference>
<evidence type="ECO:0000259" key="3">
    <source>
        <dbReference type="PROSITE" id="PS50250"/>
    </source>
</evidence>